<proteinExistence type="predicted"/>
<evidence type="ECO:0000256" key="1">
    <source>
        <dbReference type="SAM" id="MobiDB-lite"/>
    </source>
</evidence>
<accession>A0AAU8B8R5</accession>
<reference evidence="2" key="1">
    <citation type="submission" date="2024-03" db="EMBL/GenBank/DDBJ databases">
        <title>Diverse circular DNA viruses in blood, oral, and fecal samples of captive lemurs.</title>
        <authorList>
            <person name="Paietta E.N."/>
            <person name="Kraberger S."/>
            <person name="Lund M.C."/>
            <person name="Custer J.M."/>
            <person name="Vargas K.M."/>
            <person name="Ehmke E.E."/>
            <person name="Yoder A.D."/>
            <person name="Varsani A."/>
        </authorList>
    </citation>
    <scope>NUCLEOTIDE SEQUENCE</scope>
    <source>
        <strain evidence="2">Duke_30FF_63</strain>
    </source>
</reference>
<name>A0AAU8B8R5_9CAUD</name>
<evidence type="ECO:0000313" key="2">
    <source>
        <dbReference type="EMBL" id="XCD08353.1"/>
    </source>
</evidence>
<protein>
    <submittedName>
        <fullName evidence="2">Uncharacterized protein</fullName>
    </submittedName>
</protein>
<sequence>MAYKAAIIKERQDKEDEDEDDDSSLNVLRKSRGPLELEVVESKDDTHLFTRRTKDIISDLLDDNPKNLLSVMDQEGNPIQQMDQSRKFFHRYRKYTARELTYWYDPDEKDGGHIYIHGISDDFKLRYIWVEGFFDGDDEDADEDEIQIPDWMIPDIKKRIMTNELAFMLNRISDDDNNSTLDGIKPQTQQLSAYEK</sequence>
<feature type="region of interest" description="Disordered" evidence="1">
    <location>
        <begin position="1"/>
        <end position="27"/>
    </location>
</feature>
<dbReference type="InterPro" id="IPR057878">
    <property type="entry name" value="CrAss_Ring_2"/>
</dbReference>
<dbReference type="Pfam" id="PF25702">
    <property type="entry name" value="CrAss_Ring_2"/>
    <property type="match status" value="1"/>
</dbReference>
<dbReference type="EMBL" id="PP511876">
    <property type="protein sequence ID" value="XCD08353.1"/>
    <property type="molecule type" value="Genomic_DNA"/>
</dbReference>
<organism evidence="2">
    <name type="scientific">Dulem virus 42</name>
    <dbReference type="NCBI Taxonomy" id="3145760"/>
    <lineage>
        <taxon>Viruses</taxon>
        <taxon>Duplodnaviria</taxon>
        <taxon>Heunggongvirae</taxon>
        <taxon>Uroviricota</taxon>
        <taxon>Caudoviricetes</taxon>
    </lineage>
</organism>